<keyword evidence="2" id="KW-0012">Acyltransferase</keyword>
<keyword evidence="3" id="KW-1185">Reference proteome</keyword>
<dbReference type="RefSeq" id="WP_380749339.1">
    <property type="nucleotide sequence ID" value="NZ_JBHSRF010000009.1"/>
</dbReference>
<dbReference type="CDD" id="cd04301">
    <property type="entry name" value="NAT_SF"/>
    <property type="match status" value="1"/>
</dbReference>
<dbReference type="GO" id="GO:0016746">
    <property type="term" value="F:acyltransferase activity"/>
    <property type="evidence" value="ECO:0007669"/>
    <property type="project" value="UniProtKB-KW"/>
</dbReference>
<dbReference type="PANTHER" id="PTHR47237">
    <property type="entry name" value="SLL0310 PROTEIN"/>
    <property type="match status" value="1"/>
</dbReference>
<dbReference type="Gene3D" id="3.40.630.90">
    <property type="match status" value="1"/>
</dbReference>
<dbReference type="InterPro" id="IPR041496">
    <property type="entry name" value="YitH/HolE_GNAT"/>
</dbReference>
<dbReference type="Proteomes" id="UP001596137">
    <property type="component" value="Unassembled WGS sequence"/>
</dbReference>
<organism evidence="2 3">
    <name type="scientific">Sphaerisporangium aureirubrum</name>
    <dbReference type="NCBI Taxonomy" id="1544736"/>
    <lineage>
        <taxon>Bacteria</taxon>
        <taxon>Bacillati</taxon>
        <taxon>Actinomycetota</taxon>
        <taxon>Actinomycetes</taxon>
        <taxon>Streptosporangiales</taxon>
        <taxon>Streptosporangiaceae</taxon>
        <taxon>Sphaerisporangium</taxon>
    </lineage>
</organism>
<gene>
    <name evidence="2" type="ORF">ACFP1K_09755</name>
</gene>
<dbReference type="InterPro" id="IPR052729">
    <property type="entry name" value="Acyl/Acetyltrans_Enzymes"/>
</dbReference>
<dbReference type="InterPro" id="IPR016181">
    <property type="entry name" value="Acyl_CoA_acyltransferase"/>
</dbReference>
<keyword evidence="2" id="KW-0808">Transferase</keyword>
<dbReference type="InterPro" id="IPR000182">
    <property type="entry name" value="GNAT_dom"/>
</dbReference>
<name>A0ABW1NDM4_9ACTN</name>
<dbReference type="Pfam" id="PF18014">
    <property type="entry name" value="Acetyltransf_18"/>
    <property type="match status" value="1"/>
</dbReference>
<evidence type="ECO:0000259" key="1">
    <source>
        <dbReference type="PROSITE" id="PS51186"/>
    </source>
</evidence>
<dbReference type="EC" id="2.3.1.-" evidence="2"/>
<sequence>MSVTDLPVRRLGPEDLRECLMLAIDRRWLPEEAKWRLLFEIGEVYGVDDPSGGLAGTVVLARYGPGLAAVSMVLVATRHGRKGLGRRLMLHVIERAAGATLFLTATPYGRPVYERVGFTTVGQVVSHTGHLTPVPDDVKLEGLRPASEADLPGIMRLDTRTSGAPRDHLMRRLPGFAARTRVVERGGRITGFGAVWRNVENHVLGPILADSTPAAVALIAELASGLHGPVRLDLDARHTELTAWAQRRGLIPAFSTALMVHGGSLPGDRHHLFAPVMVALG</sequence>
<accession>A0ABW1NDM4</accession>
<protein>
    <submittedName>
        <fullName evidence="2">GNAT family N-acetyltransferase</fullName>
        <ecNumber evidence="2">2.3.1.-</ecNumber>
    </submittedName>
</protein>
<dbReference type="PANTHER" id="PTHR47237:SF2">
    <property type="entry name" value="BLL4206 PROTEIN"/>
    <property type="match status" value="1"/>
</dbReference>
<evidence type="ECO:0000313" key="3">
    <source>
        <dbReference type="Proteomes" id="UP001596137"/>
    </source>
</evidence>
<dbReference type="Pfam" id="PF13673">
    <property type="entry name" value="Acetyltransf_10"/>
    <property type="match status" value="1"/>
</dbReference>
<reference evidence="3" key="1">
    <citation type="journal article" date="2019" name="Int. J. Syst. Evol. Microbiol.">
        <title>The Global Catalogue of Microorganisms (GCM) 10K type strain sequencing project: providing services to taxonomists for standard genome sequencing and annotation.</title>
        <authorList>
            <consortium name="The Broad Institute Genomics Platform"/>
            <consortium name="The Broad Institute Genome Sequencing Center for Infectious Disease"/>
            <person name="Wu L."/>
            <person name="Ma J."/>
        </authorList>
    </citation>
    <scope>NUCLEOTIDE SEQUENCE [LARGE SCALE GENOMIC DNA]</scope>
    <source>
        <strain evidence="3">JCM 30346</strain>
    </source>
</reference>
<comment type="caution">
    <text evidence="2">The sequence shown here is derived from an EMBL/GenBank/DDBJ whole genome shotgun (WGS) entry which is preliminary data.</text>
</comment>
<dbReference type="Gene3D" id="3.40.630.30">
    <property type="match status" value="1"/>
</dbReference>
<dbReference type="EMBL" id="JBHSRF010000009">
    <property type="protein sequence ID" value="MFC6081444.1"/>
    <property type="molecule type" value="Genomic_DNA"/>
</dbReference>
<evidence type="ECO:0000313" key="2">
    <source>
        <dbReference type="EMBL" id="MFC6081444.1"/>
    </source>
</evidence>
<dbReference type="PROSITE" id="PS51186">
    <property type="entry name" value="GNAT"/>
    <property type="match status" value="1"/>
</dbReference>
<proteinExistence type="predicted"/>
<feature type="domain" description="N-acetyltransferase" evidence="1">
    <location>
        <begin position="6"/>
        <end position="141"/>
    </location>
</feature>
<dbReference type="SUPFAM" id="SSF55729">
    <property type="entry name" value="Acyl-CoA N-acyltransferases (Nat)"/>
    <property type="match status" value="1"/>
</dbReference>